<evidence type="ECO:0000256" key="2">
    <source>
        <dbReference type="ARBA" id="ARBA00022553"/>
    </source>
</evidence>
<reference evidence="12 13" key="1">
    <citation type="submission" date="2018-07" db="EMBL/GenBank/DDBJ databases">
        <title>Anaerosacharophilus polymeroproducens gen. nov. sp. nov., an anaerobic bacterium isolated from salt field.</title>
        <authorList>
            <person name="Kim W."/>
            <person name="Yang S.-H."/>
            <person name="Oh J."/>
            <person name="Lee J.-H."/>
            <person name="Kwon K.K."/>
        </authorList>
    </citation>
    <scope>NUCLEOTIDE SEQUENCE [LARGE SCALE GENOMIC DNA]</scope>
    <source>
        <strain evidence="12 13">MCWD5</strain>
    </source>
</reference>
<dbReference type="Pfam" id="PF00486">
    <property type="entry name" value="Trans_reg_C"/>
    <property type="match status" value="1"/>
</dbReference>
<name>A0A371AZS3_9FIRM</name>
<evidence type="ECO:0000256" key="4">
    <source>
        <dbReference type="ARBA" id="ARBA00023015"/>
    </source>
</evidence>
<dbReference type="InterPro" id="IPR001867">
    <property type="entry name" value="OmpR/PhoB-type_DNA-bd"/>
</dbReference>
<dbReference type="FunFam" id="3.40.50.2300:FF:000001">
    <property type="entry name" value="DNA-binding response regulator PhoB"/>
    <property type="match status" value="1"/>
</dbReference>
<accession>A0A371AZS3</accession>
<dbReference type="PROSITE" id="PS51755">
    <property type="entry name" value="OMPR_PHOB"/>
    <property type="match status" value="1"/>
</dbReference>
<dbReference type="PANTHER" id="PTHR48111:SF2">
    <property type="entry name" value="RESPONSE REGULATOR SAER"/>
    <property type="match status" value="1"/>
</dbReference>
<evidence type="ECO:0000259" key="11">
    <source>
        <dbReference type="PROSITE" id="PS51755"/>
    </source>
</evidence>
<evidence type="ECO:0000256" key="9">
    <source>
        <dbReference type="PROSITE-ProRule" id="PRU01091"/>
    </source>
</evidence>
<dbReference type="SUPFAM" id="SSF46894">
    <property type="entry name" value="C-terminal effector domain of the bipartite response regulators"/>
    <property type="match status" value="1"/>
</dbReference>
<evidence type="ECO:0000256" key="8">
    <source>
        <dbReference type="PROSITE-ProRule" id="PRU00169"/>
    </source>
</evidence>
<dbReference type="SMART" id="SM00448">
    <property type="entry name" value="REC"/>
    <property type="match status" value="1"/>
</dbReference>
<dbReference type="CDD" id="cd17574">
    <property type="entry name" value="REC_OmpR"/>
    <property type="match status" value="1"/>
</dbReference>
<evidence type="ECO:0000256" key="6">
    <source>
        <dbReference type="ARBA" id="ARBA00023163"/>
    </source>
</evidence>
<organism evidence="12 13">
    <name type="scientific">Anaerosacchariphilus polymeriproducens</name>
    <dbReference type="NCBI Taxonomy" id="1812858"/>
    <lineage>
        <taxon>Bacteria</taxon>
        <taxon>Bacillati</taxon>
        <taxon>Bacillota</taxon>
        <taxon>Clostridia</taxon>
        <taxon>Lachnospirales</taxon>
        <taxon>Lachnospiraceae</taxon>
        <taxon>Anaerosacchariphilus</taxon>
    </lineage>
</organism>
<keyword evidence="3" id="KW-0902">Two-component regulatory system</keyword>
<dbReference type="CDD" id="cd00383">
    <property type="entry name" value="trans_reg_C"/>
    <property type="match status" value="1"/>
</dbReference>
<dbReference type="InterPro" id="IPR016032">
    <property type="entry name" value="Sig_transdc_resp-reg_C-effctor"/>
</dbReference>
<dbReference type="RefSeq" id="WP_115480257.1">
    <property type="nucleotide sequence ID" value="NZ_QRCT01000007.1"/>
</dbReference>
<keyword evidence="6" id="KW-0804">Transcription</keyword>
<dbReference type="EMBL" id="QRCT01000007">
    <property type="protein sequence ID" value="RDU25049.1"/>
    <property type="molecule type" value="Genomic_DNA"/>
</dbReference>
<dbReference type="GO" id="GO:0032993">
    <property type="term" value="C:protein-DNA complex"/>
    <property type="evidence" value="ECO:0007669"/>
    <property type="project" value="TreeGrafter"/>
</dbReference>
<keyword evidence="5 9" id="KW-0238">DNA-binding</keyword>
<dbReference type="GO" id="GO:0000156">
    <property type="term" value="F:phosphorelay response regulator activity"/>
    <property type="evidence" value="ECO:0007669"/>
    <property type="project" value="TreeGrafter"/>
</dbReference>
<evidence type="ECO:0000256" key="5">
    <source>
        <dbReference type="ARBA" id="ARBA00023125"/>
    </source>
</evidence>
<dbReference type="Proteomes" id="UP000255036">
    <property type="component" value="Unassembled WGS sequence"/>
</dbReference>
<dbReference type="Gene3D" id="3.40.50.2300">
    <property type="match status" value="1"/>
</dbReference>
<evidence type="ECO:0000256" key="3">
    <source>
        <dbReference type="ARBA" id="ARBA00023012"/>
    </source>
</evidence>
<dbReference type="PANTHER" id="PTHR48111">
    <property type="entry name" value="REGULATOR OF RPOS"/>
    <property type="match status" value="1"/>
</dbReference>
<feature type="DNA-binding region" description="OmpR/PhoB-type" evidence="9">
    <location>
        <begin position="132"/>
        <end position="231"/>
    </location>
</feature>
<dbReference type="FunFam" id="1.10.10.10:FF:000018">
    <property type="entry name" value="DNA-binding response regulator ResD"/>
    <property type="match status" value="1"/>
</dbReference>
<evidence type="ECO:0000256" key="1">
    <source>
        <dbReference type="ARBA" id="ARBA00018672"/>
    </source>
</evidence>
<evidence type="ECO:0000313" key="12">
    <source>
        <dbReference type="EMBL" id="RDU25049.1"/>
    </source>
</evidence>
<feature type="modified residue" description="4-aspartylphosphate" evidence="8">
    <location>
        <position position="53"/>
    </location>
</feature>
<dbReference type="GO" id="GO:0000976">
    <property type="term" value="F:transcription cis-regulatory region binding"/>
    <property type="evidence" value="ECO:0007669"/>
    <property type="project" value="TreeGrafter"/>
</dbReference>
<feature type="domain" description="Response regulatory" evidence="10">
    <location>
        <begin position="5"/>
        <end position="117"/>
    </location>
</feature>
<dbReference type="Gene3D" id="1.10.10.10">
    <property type="entry name" value="Winged helix-like DNA-binding domain superfamily/Winged helix DNA-binding domain"/>
    <property type="match status" value="1"/>
</dbReference>
<dbReference type="SMART" id="SM00862">
    <property type="entry name" value="Trans_reg_C"/>
    <property type="match status" value="1"/>
</dbReference>
<evidence type="ECO:0000259" key="10">
    <source>
        <dbReference type="PROSITE" id="PS50110"/>
    </source>
</evidence>
<comment type="function">
    <text evidence="7">May play the central regulatory role in sporulation. It may be an element of the effector pathway responsible for the activation of sporulation genes in response to nutritional stress. Spo0A may act in concert with spo0H (a sigma factor) to control the expression of some genes that are critical to the sporulation process.</text>
</comment>
<evidence type="ECO:0000313" key="13">
    <source>
        <dbReference type="Proteomes" id="UP000255036"/>
    </source>
</evidence>
<feature type="domain" description="OmpR/PhoB-type" evidence="11">
    <location>
        <begin position="132"/>
        <end position="231"/>
    </location>
</feature>
<dbReference type="InterPro" id="IPR036388">
    <property type="entry name" value="WH-like_DNA-bd_sf"/>
</dbReference>
<keyword evidence="4" id="KW-0805">Transcription regulation</keyword>
<keyword evidence="2 8" id="KW-0597">Phosphoprotein</keyword>
<dbReference type="InterPro" id="IPR011006">
    <property type="entry name" value="CheY-like_superfamily"/>
</dbReference>
<dbReference type="InterPro" id="IPR039420">
    <property type="entry name" value="WalR-like"/>
</dbReference>
<dbReference type="SUPFAM" id="SSF52172">
    <property type="entry name" value="CheY-like"/>
    <property type="match status" value="1"/>
</dbReference>
<dbReference type="Pfam" id="PF00072">
    <property type="entry name" value="Response_reg"/>
    <property type="match status" value="1"/>
</dbReference>
<dbReference type="InterPro" id="IPR001789">
    <property type="entry name" value="Sig_transdc_resp-reg_receiver"/>
</dbReference>
<protein>
    <recommendedName>
        <fullName evidence="1">Stage 0 sporulation protein A homolog</fullName>
    </recommendedName>
</protein>
<comment type="caution">
    <text evidence="12">The sequence shown here is derived from an EMBL/GenBank/DDBJ whole genome shotgun (WGS) entry which is preliminary data.</text>
</comment>
<dbReference type="GO" id="GO:0005829">
    <property type="term" value="C:cytosol"/>
    <property type="evidence" value="ECO:0007669"/>
    <property type="project" value="TreeGrafter"/>
</dbReference>
<evidence type="ECO:0000256" key="7">
    <source>
        <dbReference type="ARBA" id="ARBA00024867"/>
    </source>
</evidence>
<sequence length="231" mass="26519">MDKVRILVVDDDFEIREIVKVLLESEGYEIIEAADGKEVIEVIDDSISLIILDVMMPGMNGYDVCSKIRRKSTVPILFLTAKTKDSDLETGFLSGGDDYLAKPFSFIELVARVKGLLRRYYIYKGKERSLNNQEIRIGDLLIHEGASGVTKGQEEITLTNIEFGILMFLVRNKNKVVTTQEIYEAVWKEQYFSFSNNTVMVHIRKLREKIEDNPHEPIYIKTVWGKGYRIG</sequence>
<dbReference type="AlphaFoldDB" id="A0A371AZS3"/>
<dbReference type="OrthoDB" id="9790442at2"/>
<proteinExistence type="predicted"/>
<keyword evidence="13" id="KW-1185">Reference proteome</keyword>
<dbReference type="GO" id="GO:0006355">
    <property type="term" value="P:regulation of DNA-templated transcription"/>
    <property type="evidence" value="ECO:0007669"/>
    <property type="project" value="InterPro"/>
</dbReference>
<dbReference type="PROSITE" id="PS50110">
    <property type="entry name" value="RESPONSE_REGULATORY"/>
    <property type="match status" value="1"/>
</dbReference>
<gene>
    <name evidence="12" type="ORF">DWV06_00685</name>
</gene>
<dbReference type="Gene3D" id="6.10.250.690">
    <property type="match status" value="1"/>
</dbReference>